<gene>
    <name evidence="1" type="ORF">K4L44_14250</name>
</gene>
<name>A0AC61NDT6_9BACT</name>
<keyword evidence="2" id="KW-1185">Reference proteome</keyword>
<dbReference type="EC" id="6.3.3.2" evidence="1"/>
<accession>A0AC61NDT6</accession>
<evidence type="ECO:0000313" key="1">
    <source>
        <dbReference type="EMBL" id="QZE13713.1"/>
    </source>
</evidence>
<protein>
    <submittedName>
        <fullName evidence="1">5-formyltetrahydrofolate cyclo-ligase</fullName>
        <ecNumber evidence="1">6.3.3.2</ecNumber>
    </submittedName>
</protein>
<organism evidence="1 2">
    <name type="scientific">Halosquirtibacter laminarini</name>
    <dbReference type="NCBI Taxonomy" id="3374600"/>
    <lineage>
        <taxon>Bacteria</taxon>
        <taxon>Pseudomonadati</taxon>
        <taxon>Bacteroidota</taxon>
        <taxon>Bacteroidia</taxon>
        <taxon>Marinilabiliales</taxon>
        <taxon>Prolixibacteraceae</taxon>
        <taxon>Halosquirtibacter</taxon>
    </lineage>
</organism>
<dbReference type="EMBL" id="CP081303">
    <property type="protein sequence ID" value="QZE13713.1"/>
    <property type="molecule type" value="Genomic_DNA"/>
</dbReference>
<dbReference type="Proteomes" id="UP000826212">
    <property type="component" value="Chromosome"/>
</dbReference>
<evidence type="ECO:0000313" key="2">
    <source>
        <dbReference type="Proteomes" id="UP000826212"/>
    </source>
</evidence>
<sequence>MKLKIAMVQFSPILGENRTNYNRIVSILNNMKEEADVILFPELSNSGYHFENIEQAEASAEEVDNSLLVEFLIDYAKKKDSAIGIGFCQKENTKRYNSALWITPNGVEHTYRKLHLFNTENKYFTQGKTIAPTFTWKNVRIGLMICYDWTFPEMWQLMAKEEVDVICHICNLVMPHAQEMVKTYAFSNHYYIAQVNRVGAERDLSFTGLSSIISPSAELICKASVQKEEILYGEIDTTISRNKQLNSFNHKSRDARKDIYHLEYSDELNQKRLIHREKRVLRKQIKEEWANITIQDRVEAEKITLSKLKKNSSFQNAQNILMFWSLPDEINTHDFIRNEAKSKNIFLPVMVGDSLHIAPYTTDEELDDKNTFGVYEPSLSNSISLNKMDLIIIPGVAFDSTGARLGRGKGYYDRLLTKFDGTKIGLGLYFQKINKVPVEKHDQQMSFIIV</sequence>
<reference evidence="1" key="1">
    <citation type="submission" date="2021-08" db="EMBL/GenBank/DDBJ databases">
        <title>Novel anaerobic bacterium isolated from sea squirt in East Sea, Republic of Korea.</title>
        <authorList>
            <person name="Nguyen T.H."/>
            <person name="Li Z."/>
            <person name="Lee Y.-J."/>
            <person name="Ko J."/>
            <person name="Kim S.-G."/>
        </authorList>
    </citation>
    <scope>NUCLEOTIDE SEQUENCE</scope>
    <source>
        <strain evidence="1">KCTC 25031</strain>
    </source>
</reference>
<proteinExistence type="predicted"/>
<keyword evidence="1" id="KW-0436">Ligase</keyword>